<feature type="compositionally biased region" description="Basic and acidic residues" evidence="1">
    <location>
        <begin position="318"/>
        <end position="327"/>
    </location>
</feature>
<dbReference type="Gene3D" id="2.20.70.10">
    <property type="match status" value="1"/>
</dbReference>
<dbReference type="Proteomes" id="UP001215151">
    <property type="component" value="Unassembled WGS sequence"/>
</dbReference>
<dbReference type="SUPFAM" id="SSF51045">
    <property type="entry name" value="WW domain"/>
    <property type="match status" value="1"/>
</dbReference>
<dbReference type="InterPro" id="IPR001202">
    <property type="entry name" value="WW_dom"/>
</dbReference>
<feature type="domain" description="WW" evidence="2">
    <location>
        <begin position="205"/>
        <end position="240"/>
    </location>
</feature>
<evidence type="ECO:0000259" key="2">
    <source>
        <dbReference type="PROSITE" id="PS50020"/>
    </source>
</evidence>
<dbReference type="InterPro" id="IPR036020">
    <property type="entry name" value="WW_dom_sf"/>
</dbReference>
<dbReference type="AlphaFoldDB" id="A0AAD7TL00"/>
<evidence type="ECO:0000313" key="3">
    <source>
        <dbReference type="EMBL" id="KAJ8468482.1"/>
    </source>
</evidence>
<comment type="caution">
    <text evidence="3">The sequence shown here is derived from an EMBL/GenBank/DDBJ whole genome shotgun (WGS) entry which is preliminary data.</text>
</comment>
<gene>
    <name evidence="3" type="ORF">ONZ51_g9612</name>
</gene>
<protein>
    <recommendedName>
        <fullName evidence="2">WW domain-containing protein</fullName>
    </recommendedName>
</protein>
<organism evidence="3 4">
    <name type="scientific">Trametes cubensis</name>
    <dbReference type="NCBI Taxonomy" id="1111947"/>
    <lineage>
        <taxon>Eukaryota</taxon>
        <taxon>Fungi</taxon>
        <taxon>Dikarya</taxon>
        <taxon>Basidiomycota</taxon>
        <taxon>Agaricomycotina</taxon>
        <taxon>Agaricomycetes</taxon>
        <taxon>Polyporales</taxon>
        <taxon>Polyporaceae</taxon>
        <taxon>Trametes</taxon>
    </lineage>
</organism>
<dbReference type="EMBL" id="JAPEVG010000335">
    <property type="protein sequence ID" value="KAJ8468482.1"/>
    <property type="molecule type" value="Genomic_DNA"/>
</dbReference>
<feature type="compositionally biased region" description="Basic and acidic residues" evidence="1">
    <location>
        <begin position="362"/>
        <end position="371"/>
    </location>
</feature>
<feature type="compositionally biased region" description="Polar residues" evidence="1">
    <location>
        <begin position="89"/>
        <end position="107"/>
    </location>
</feature>
<dbReference type="SMART" id="SM00456">
    <property type="entry name" value="WW"/>
    <property type="match status" value="1"/>
</dbReference>
<dbReference type="CDD" id="cd00201">
    <property type="entry name" value="WW"/>
    <property type="match status" value="1"/>
</dbReference>
<reference evidence="3" key="1">
    <citation type="submission" date="2022-11" db="EMBL/GenBank/DDBJ databases">
        <title>Genome Sequence of Cubamyces cubensis.</title>
        <authorList>
            <person name="Buettner E."/>
        </authorList>
    </citation>
    <scope>NUCLEOTIDE SEQUENCE</scope>
    <source>
        <strain evidence="3">MPL-01</strain>
    </source>
</reference>
<feature type="compositionally biased region" description="Low complexity" evidence="1">
    <location>
        <begin position="127"/>
        <end position="138"/>
    </location>
</feature>
<feature type="compositionally biased region" description="Low complexity" evidence="1">
    <location>
        <begin position="7"/>
        <end position="16"/>
    </location>
</feature>
<sequence length="495" mass="54692">MDVDAKSSATCTSSTTHPLTLDVKMAEDDVERLDWGNDEDEQQVSPDSYSAYAPRDTIGGYSGEDAEDAVSLGGDDEDEREFYAHHSTEQTTVAGNVLLTKSTVISHSTKRDSQRQPTTSSQHARTPSQNQNSESPNSGLRRTHSASTLTSAPMTHALPPKPVLVPPLFPPPSPARSGTRASSMVHRPKKINGPAKSNVAADGGDPLPPDWEIRYPRDGSKGVYYYNVKTETSTWERPRLSPSDTSPPSKDRVNSPGLSADLDAPLSDRPGRGQVSRGQRRDVASRDGSPPPPNGDLTYADRHYRPGEASLPASKVDPTSRRGDRAGGRSAYLSESTHGRTRSPSPPAGNEARWRPRSASPARERLPRRDQSPTALVPRGGMRDPVRDLDRSAESNWGRSQRLDGYDDVQVAPRSPNRRARRKDDVEPPLRRRKDDIEPPIRRKDDIEPPIRRKDDIEPWVRRKDDIEPPLRRKDDIEPPPPTSSSETAKLSLRE</sequence>
<feature type="compositionally biased region" description="Basic and acidic residues" evidence="1">
    <location>
        <begin position="381"/>
        <end position="393"/>
    </location>
</feature>
<evidence type="ECO:0000313" key="4">
    <source>
        <dbReference type="Proteomes" id="UP001215151"/>
    </source>
</evidence>
<keyword evidence="4" id="KW-1185">Reference proteome</keyword>
<name>A0AAD7TL00_9APHY</name>
<feature type="compositionally biased region" description="Basic and acidic residues" evidence="1">
    <location>
        <begin position="211"/>
        <end position="220"/>
    </location>
</feature>
<feature type="region of interest" description="Disordered" evidence="1">
    <location>
        <begin position="1"/>
        <end position="495"/>
    </location>
</feature>
<feature type="compositionally biased region" description="Acidic residues" evidence="1">
    <location>
        <begin position="64"/>
        <end position="80"/>
    </location>
</feature>
<evidence type="ECO:0000256" key="1">
    <source>
        <dbReference type="SAM" id="MobiDB-lite"/>
    </source>
</evidence>
<proteinExistence type="predicted"/>
<feature type="compositionally biased region" description="Basic and acidic residues" evidence="1">
    <location>
        <begin position="24"/>
        <end position="35"/>
    </location>
</feature>
<feature type="compositionally biased region" description="Basic and acidic residues" evidence="1">
    <location>
        <begin position="422"/>
        <end position="477"/>
    </location>
</feature>
<feature type="compositionally biased region" description="Polar residues" evidence="1">
    <location>
        <begin position="115"/>
        <end position="126"/>
    </location>
</feature>
<feature type="compositionally biased region" description="Pro residues" evidence="1">
    <location>
        <begin position="159"/>
        <end position="174"/>
    </location>
</feature>
<accession>A0AAD7TL00</accession>
<dbReference type="PROSITE" id="PS50020">
    <property type="entry name" value="WW_DOMAIN_2"/>
    <property type="match status" value="1"/>
</dbReference>
<dbReference type="Pfam" id="PF00397">
    <property type="entry name" value="WW"/>
    <property type="match status" value="1"/>
</dbReference>